<dbReference type="EMBL" id="BKCJ011243472">
    <property type="protein sequence ID" value="GFD09160.1"/>
    <property type="molecule type" value="Genomic_DNA"/>
</dbReference>
<feature type="non-terminal residue" evidence="1">
    <location>
        <position position="1"/>
    </location>
</feature>
<name>A0A699TH63_TANCI</name>
<evidence type="ECO:0000313" key="1">
    <source>
        <dbReference type="EMBL" id="GFD09160.1"/>
    </source>
</evidence>
<reference evidence="1" key="1">
    <citation type="journal article" date="2019" name="Sci. Rep.">
        <title>Draft genome of Tanacetum cinerariifolium, the natural source of mosquito coil.</title>
        <authorList>
            <person name="Yamashiro T."/>
            <person name="Shiraishi A."/>
            <person name="Satake H."/>
            <person name="Nakayama K."/>
        </authorList>
    </citation>
    <scope>NUCLEOTIDE SEQUENCE</scope>
</reference>
<sequence length="132" mass="13962">QFVELVAAGKTFPVALDDKGADAMRTFLKVGLGIDYVRVGIRAVGDPGLAAVEHEAIAAFVGTQLHRHDVGTGVGLAHRQGADVQEFCGNECLHLIAQHVQRLAEAEIECGADVNEVVTRFGGWRDTEVGAG</sequence>
<comment type="caution">
    <text evidence="1">The sequence shown here is derived from an EMBL/GenBank/DDBJ whole genome shotgun (WGS) entry which is preliminary data.</text>
</comment>
<dbReference type="AntiFam" id="ANF00250">
    <property type="entry name" value="Shadow ORF (opposite ACADL)"/>
</dbReference>
<feature type="non-terminal residue" evidence="1">
    <location>
        <position position="132"/>
    </location>
</feature>
<gene>
    <name evidence="1" type="ORF">Tci_881129</name>
</gene>
<proteinExistence type="predicted"/>
<protein>
    <submittedName>
        <fullName evidence="1">Uncharacterized protein</fullName>
    </submittedName>
</protein>
<dbReference type="AlphaFoldDB" id="A0A699TH63"/>
<organism evidence="1">
    <name type="scientific">Tanacetum cinerariifolium</name>
    <name type="common">Dalmatian daisy</name>
    <name type="synonym">Chrysanthemum cinerariifolium</name>
    <dbReference type="NCBI Taxonomy" id="118510"/>
    <lineage>
        <taxon>Eukaryota</taxon>
        <taxon>Viridiplantae</taxon>
        <taxon>Streptophyta</taxon>
        <taxon>Embryophyta</taxon>
        <taxon>Tracheophyta</taxon>
        <taxon>Spermatophyta</taxon>
        <taxon>Magnoliopsida</taxon>
        <taxon>eudicotyledons</taxon>
        <taxon>Gunneridae</taxon>
        <taxon>Pentapetalae</taxon>
        <taxon>asterids</taxon>
        <taxon>campanulids</taxon>
        <taxon>Asterales</taxon>
        <taxon>Asteraceae</taxon>
        <taxon>Asteroideae</taxon>
        <taxon>Anthemideae</taxon>
        <taxon>Anthemidinae</taxon>
        <taxon>Tanacetum</taxon>
    </lineage>
</organism>
<accession>A0A699TH63</accession>